<dbReference type="SMR" id="A0A067DNJ0"/>
<evidence type="ECO:0000313" key="4">
    <source>
        <dbReference type="Proteomes" id="UP000027120"/>
    </source>
</evidence>
<dbReference type="InterPro" id="IPR025064">
    <property type="entry name" value="DUF4005"/>
</dbReference>
<feature type="domain" description="DUF4005" evidence="2">
    <location>
        <begin position="241"/>
        <end position="287"/>
    </location>
</feature>
<evidence type="ECO:0000313" key="3">
    <source>
        <dbReference type="EMBL" id="KDO40572.1"/>
    </source>
</evidence>
<reference evidence="3 4" key="1">
    <citation type="submission" date="2014-04" db="EMBL/GenBank/DDBJ databases">
        <authorList>
            <consortium name="International Citrus Genome Consortium"/>
            <person name="Gmitter F."/>
            <person name="Chen C."/>
            <person name="Farmerie W."/>
            <person name="Harkins T."/>
            <person name="Desany B."/>
            <person name="Mohiuddin M."/>
            <person name="Kodira C."/>
            <person name="Borodovsky M."/>
            <person name="Lomsadze A."/>
            <person name="Burns P."/>
            <person name="Jenkins J."/>
            <person name="Prochnik S."/>
            <person name="Shu S."/>
            <person name="Chapman J."/>
            <person name="Pitluck S."/>
            <person name="Schmutz J."/>
            <person name="Rokhsar D."/>
        </authorList>
    </citation>
    <scope>NUCLEOTIDE SEQUENCE</scope>
</reference>
<gene>
    <name evidence="3" type="ORF">CISIN_1g042697mg</name>
</gene>
<feature type="region of interest" description="Disordered" evidence="1">
    <location>
        <begin position="195"/>
        <end position="234"/>
    </location>
</feature>
<dbReference type="EMBL" id="KK785903">
    <property type="protein sequence ID" value="KDO40572.1"/>
    <property type="molecule type" value="Genomic_DNA"/>
</dbReference>
<name>A0A067DNJ0_CITSI</name>
<dbReference type="AlphaFoldDB" id="A0A067DNJ0"/>
<proteinExistence type="predicted"/>
<evidence type="ECO:0000256" key="1">
    <source>
        <dbReference type="SAM" id="MobiDB-lite"/>
    </source>
</evidence>
<dbReference type="PaxDb" id="2711-XP_006480482.1"/>
<keyword evidence="4" id="KW-1185">Reference proteome</keyword>
<dbReference type="Proteomes" id="UP000027120">
    <property type="component" value="Unassembled WGS sequence"/>
</dbReference>
<dbReference type="STRING" id="2711.A0A067DNJ0"/>
<accession>A0A067DNJ0</accession>
<evidence type="ECO:0000259" key="2">
    <source>
        <dbReference type="Pfam" id="PF13178"/>
    </source>
</evidence>
<sequence>MSWLINSIEVSIGKTHLFLPTAKDVWDAVRETYSDLKNSSQILELKTRLCKLGKVIVQFLSRPKRSVRRNPAANVDSITVHSTPKFEISKRSLKKALSQLADPVHENPQSELEKVKRSLRKVNNPLVENSAFVQSEFEIEKQNHSLDKLPTSSICHEGLEWSLRYLGEKMKKKTTLKQSKLPKVEAMPNLVEMNEMSDSGAKDKTIPMTNGNFEPKEDSTNNENNKSSRKVDVLTKKECVENELQSSPSLPSYIAATESAKAKLRLQGSSRSSEDGAEKNSGTGRHSRFELPYNINFSSSKFSHIDSQFVSFSMYLYADLISVFEVFLPRLHLYPNISSLLNREVAGVITQLHYLCSKSERQSSLSI</sequence>
<feature type="region of interest" description="Disordered" evidence="1">
    <location>
        <begin position="264"/>
        <end position="285"/>
    </location>
</feature>
<organism evidence="3 4">
    <name type="scientific">Citrus sinensis</name>
    <name type="common">Sweet orange</name>
    <name type="synonym">Citrus aurantium var. sinensis</name>
    <dbReference type="NCBI Taxonomy" id="2711"/>
    <lineage>
        <taxon>Eukaryota</taxon>
        <taxon>Viridiplantae</taxon>
        <taxon>Streptophyta</taxon>
        <taxon>Embryophyta</taxon>
        <taxon>Tracheophyta</taxon>
        <taxon>Spermatophyta</taxon>
        <taxon>Magnoliopsida</taxon>
        <taxon>eudicotyledons</taxon>
        <taxon>Gunneridae</taxon>
        <taxon>Pentapetalae</taxon>
        <taxon>rosids</taxon>
        <taxon>malvids</taxon>
        <taxon>Sapindales</taxon>
        <taxon>Rutaceae</taxon>
        <taxon>Aurantioideae</taxon>
        <taxon>Citrus</taxon>
    </lineage>
</organism>
<dbReference type="Pfam" id="PF13178">
    <property type="entry name" value="DUF4005"/>
    <property type="match status" value="1"/>
</dbReference>
<protein>
    <recommendedName>
        <fullName evidence="2">DUF4005 domain-containing protein</fullName>
    </recommendedName>
</protein>